<name>A0A9D5CHI3_9LILI</name>
<organism evidence="16 17">
    <name type="scientific">Dioscorea zingiberensis</name>
    <dbReference type="NCBI Taxonomy" id="325984"/>
    <lineage>
        <taxon>Eukaryota</taxon>
        <taxon>Viridiplantae</taxon>
        <taxon>Streptophyta</taxon>
        <taxon>Embryophyta</taxon>
        <taxon>Tracheophyta</taxon>
        <taxon>Spermatophyta</taxon>
        <taxon>Magnoliopsida</taxon>
        <taxon>Liliopsida</taxon>
        <taxon>Dioscoreales</taxon>
        <taxon>Dioscoreaceae</taxon>
        <taxon>Dioscorea</taxon>
    </lineage>
</organism>
<dbReference type="GO" id="GO:0005739">
    <property type="term" value="C:mitochondrion"/>
    <property type="evidence" value="ECO:0007669"/>
    <property type="project" value="UniProtKB-SubCell"/>
</dbReference>
<evidence type="ECO:0000256" key="1">
    <source>
        <dbReference type="ARBA" id="ARBA00004123"/>
    </source>
</evidence>
<keyword evidence="9" id="KW-0539">Nucleus</keyword>
<dbReference type="Proteomes" id="UP001085076">
    <property type="component" value="Miscellaneous, Linkage group lg05"/>
</dbReference>
<evidence type="ECO:0000256" key="5">
    <source>
        <dbReference type="ARBA" id="ARBA00022553"/>
    </source>
</evidence>
<dbReference type="OrthoDB" id="677315at2759"/>
<evidence type="ECO:0000256" key="6">
    <source>
        <dbReference type="ARBA" id="ARBA00022843"/>
    </source>
</evidence>
<comment type="caution">
    <text evidence="16">The sequence shown here is derived from an EMBL/GenBank/DDBJ whole genome shotgun (WGS) entry which is preliminary data.</text>
</comment>
<keyword evidence="17" id="KW-1185">Reference proteome</keyword>
<gene>
    <name evidence="16" type="ORF">J5N97_020948</name>
</gene>
<evidence type="ECO:0000256" key="7">
    <source>
        <dbReference type="ARBA" id="ARBA00022853"/>
    </source>
</evidence>
<evidence type="ECO:0000256" key="8">
    <source>
        <dbReference type="ARBA" id="ARBA00023128"/>
    </source>
</evidence>
<dbReference type="GO" id="GO:0005634">
    <property type="term" value="C:nucleus"/>
    <property type="evidence" value="ECO:0007669"/>
    <property type="project" value="UniProtKB-SubCell"/>
</dbReference>
<keyword evidence="4" id="KW-1017">Isopeptide bond</keyword>
<protein>
    <recommendedName>
        <fullName evidence="3">KAT8 regulatory NSL complex subunit 2</fullName>
    </recommendedName>
    <alternativeName>
        <fullName evidence="11">NSL complex protein NSL2</fullName>
    </alternativeName>
    <alternativeName>
        <fullName evidence="10">Non-specific lethal 2 homolog</fullName>
    </alternativeName>
</protein>
<accession>A0A9D5CHI3</accession>
<evidence type="ECO:0000256" key="2">
    <source>
        <dbReference type="ARBA" id="ARBA00004173"/>
    </source>
</evidence>
<evidence type="ECO:0000256" key="11">
    <source>
        <dbReference type="ARBA" id="ARBA00033378"/>
    </source>
</evidence>
<evidence type="ECO:0000256" key="3">
    <source>
        <dbReference type="ARBA" id="ARBA00015508"/>
    </source>
</evidence>
<sequence>MKREPPSDELPGSPRGIQDPEPNPSPMEAMDENDEDEALKMAGVLSREEVLRRRCRRLKQLERCYREQYWALMEELRVRHRDYYWEFGKSPFDGEKGENVGLGVVGEGSEEGAKDGVAGLGFGGGEGGKKGERERCRVSGCKVFAMPLTRFCHSHILLDGKQTLYKSCNYVIKSSAPNGQIFCGKPVLRAATPSLCPVHFQKAQKHVSQALKKAGLNGSSTNRHAPKFHVILAEYVREIQAKRRETLNSNNIAIGDTDEKIS</sequence>
<dbReference type="PANTHER" id="PTHR13453">
    <property type="entry name" value="KAT8 REGULATORY NSL COMPLEX SUBUNIT 2"/>
    <property type="match status" value="1"/>
</dbReference>
<evidence type="ECO:0000256" key="9">
    <source>
        <dbReference type="ARBA" id="ARBA00023242"/>
    </source>
</evidence>
<feature type="domain" description="KANL2-like probable zinc-finger" evidence="15">
    <location>
        <begin position="136"/>
        <end position="200"/>
    </location>
</feature>
<dbReference type="EMBL" id="JAGGNH010000005">
    <property type="protein sequence ID" value="KAJ0972989.1"/>
    <property type="molecule type" value="Genomic_DNA"/>
</dbReference>
<dbReference type="InterPro" id="IPR026316">
    <property type="entry name" value="NSL2"/>
</dbReference>
<keyword evidence="5" id="KW-0597">Phosphoprotein</keyword>
<evidence type="ECO:0000313" key="17">
    <source>
        <dbReference type="Proteomes" id="UP001085076"/>
    </source>
</evidence>
<evidence type="ECO:0000256" key="13">
    <source>
        <dbReference type="ARBA" id="ARBA00093543"/>
    </source>
</evidence>
<reference evidence="16" key="2">
    <citation type="journal article" date="2022" name="Hortic Res">
        <title>The genome of Dioscorea zingiberensis sheds light on the biosynthesis, origin and evolution of the medicinally important diosgenin saponins.</title>
        <authorList>
            <person name="Li Y."/>
            <person name="Tan C."/>
            <person name="Li Z."/>
            <person name="Guo J."/>
            <person name="Li S."/>
            <person name="Chen X."/>
            <person name="Wang C."/>
            <person name="Dai X."/>
            <person name="Yang H."/>
            <person name="Song W."/>
            <person name="Hou L."/>
            <person name="Xu J."/>
            <person name="Tong Z."/>
            <person name="Xu A."/>
            <person name="Yuan X."/>
            <person name="Wang W."/>
            <person name="Yang Q."/>
            <person name="Chen L."/>
            <person name="Sun Z."/>
            <person name="Wang K."/>
            <person name="Pan B."/>
            <person name="Chen J."/>
            <person name="Bao Y."/>
            <person name="Liu F."/>
            <person name="Qi X."/>
            <person name="Gang D.R."/>
            <person name="Wen J."/>
            <person name="Li J."/>
        </authorList>
    </citation>
    <scope>NUCLEOTIDE SEQUENCE</scope>
    <source>
        <strain evidence="16">Dzin_1.0</strain>
    </source>
</reference>
<keyword evidence="8" id="KW-0496">Mitochondrion</keyword>
<evidence type="ECO:0000256" key="4">
    <source>
        <dbReference type="ARBA" id="ARBA00022499"/>
    </source>
</evidence>
<dbReference type="PANTHER" id="PTHR13453:SF1">
    <property type="entry name" value="KAT8 REGULATORY NSL COMPLEX SUBUNIT 2"/>
    <property type="match status" value="1"/>
</dbReference>
<keyword evidence="7" id="KW-0156">Chromatin regulator</keyword>
<evidence type="ECO:0000256" key="14">
    <source>
        <dbReference type="SAM" id="MobiDB-lite"/>
    </source>
</evidence>
<comment type="subunit">
    <text evidence="13">Component of the NSL complex at least composed of KAT8/MOF, KANSL1, KANSL2, KANSL3, MCRS1, PHF20, OGT1/OGT, WDR5 and HCFC1.</text>
</comment>
<dbReference type="GO" id="GO:0044545">
    <property type="term" value="C:NSL complex"/>
    <property type="evidence" value="ECO:0007669"/>
    <property type="project" value="TreeGrafter"/>
</dbReference>
<evidence type="ECO:0000256" key="10">
    <source>
        <dbReference type="ARBA" id="ARBA00032947"/>
    </source>
</evidence>
<comment type="subcellular location">
    <subcellularLocation>
        <location evidence="2">Mitochondrion</location>
    </subcellularLocation>
    <subcellularLocation>
        <location evidence="1">Nucleus</location>
    </subcellularLocation>
</comment>
<comment type="function">
    <text evidence="12">Non-catalytic component of the NSL histone acetyltransferase complex, a multiprotein complex that mediates histone H4 acetylation at 'Lys-5'- and 'Lys-8' (H4K5ac and H4K8ac) at transcription start sites and promotes transcription initiation. Required for NSL complex stability and for transcription of intraciliary transport genes in both ciliated and non-ciliated cells by regulating histone H4 acetylation at 'Lys-5'- and 'Lys-12' (H4K5ac and H4K12ac). This is necessary for cilium assembly in ciliated cells and for organization of the microtubule cytoskeleton in non-ciliated cells. Required within the NSL complex to maintain nuclear architecture stability by promoting KAT8-mediated acetylation of lamin LMNA.</text>
</comment>
<feature type="region of interest" description="Disordered" evidence="14">
    <location>
        <begin position="1"/>
        <end position="35"/>
    </location>
</feature>
<evidence type="ECO:0000256" key="12">
    <source>
        <dbReference type="ARBA" id="ARBA00093359"/>
    </source>
</evidence>
<dbReference type="GO" id="GO:0006325">
    <property type="term" value="P:chromatin organization"/>
    <property type="evidence" value="ECO:0007669"/>
    <property type="project" value="UniProtKB-KW"/>
</dbReference>
<dbReference type="InterPro" id="IPR025927">
    <property type="entry name" value="Znf_KANL2-like"/>
</dbReference>
<proteinExistence type="predicted"/>
<dbReference type="Pfam" id="PF13891">
    <property type="entry name" value="zf-C3HC3H_KANSL2"/>
    <property type="match status" value="1"/>
</dbReference>
<evidence type="ECO:0000259" key="15">
    <source>
        <dbReference type="Pfam" id="PF13891"/>
    </source>
</evidence>
<reference evidence="16" key="1">
    <citation type="submission" date="2021-03" db="EMBL/GenBank/DDBJ databases">
        <authorList>
            <person name="Li Z."/>
            <person name="Yang C."/>
        </authorList>
    </citation>
    <scope>NUCLEOTIDE SEQUENCE</scope>
    <source>
        <strain evidence="16">Dzin_1.0</strain>
        <tissue evidence="16">Leaf</tissue>
    </source>
</reference>
<keyword evidence="6" id="KW-0832">Ubl conjugation</keyword>
<evidence type="ECO:0000313" key="16">
    <source>
        <dbReference type="EMBL" id="KAJ0972989.1"/>
    </source>
</evidence>
<dbReference type="AlphaFoldDB" id="A0A9D5CHI3"/>